<protein>
    <submittedName>
        <fullName evidence="3">DUF3575 domain-containing protein</fullName>
    </submittedName>
</protein>
<evidence type="ECO:0000313" key="3">
    <source>
        <dbReference type="EMBL" id="AZS31399.1"/>
    </source>
</evidence>
<organism evidence="3 4">
    <name type="scientific">Butyricimonas faecalis</name>
    <dbReference type="NCBI Taxonomy" id="2093856"/>
    <lineage>
        <taxon>Bacteria</taxon>
        <taxon>Pseudomonadati</taxon>
        <taxon>Bacteroidota</taxon>
        <taxon>Bacteroidia</taxon>
        <taxon>Bacteroidales</taxon>
        <taxon>Odoribacteraceae</taxon>
        <taxon>Butyricimonas</taxon>
    </lineage>
</organism>
<dbReference type="AlphaFoldDB" id="A0A3Q9IV27"/>
<dbReference type="RefSeq" id="WP_106481997.1">
    <property type="nucleotide sequence ID" value="NZ_CP032819.1"/>
</dbReference>
<feature type="chain" id="PRO_5018587651" evidence="2">
    <location>
        <begin position="24"/>
        <end position="390"/>
    </location>
</feature>
<dbReference type="KEGG" id="buy:D8S85_18865"/>
<evidence type="ECO:0000313" key="4">
    <source>
        <dbReference type="Proteomes" id="UP000270673"/>
    </source>
</evidence>
<accession>A0A3Q9IV27</accession>
<dbReference type="OrthoDB" id="1098367at2"/>
<feature type="region of interest" description="Disordered" evidence="1">
    <location>
        <begin position="202"/>
        <end position="231"/>
    </location>
</feature>
<feature type="signal peptide" evidence="2">
    <location>
        <begin position="1"/>
        <end position="23"/>
    </location>
</feature>
<dbReference type="CDD" id="cd22265">
    <property type="entry name" value="UDM1_RNF168"/>
    <property type="match status" value="1"/>
</dbReference>
<proteinExistence type="predicted"/>
<dbReference type="EMBL" id="CP032819">
    <property type="protein sequence ID" value="AZS31399.1"/>
    <property type="molecule type" value="Genomic_DNA"/>
</dbReference>
<dbReference type="InterPro" id="IPR021958">
    <property type="entry name" value="DUF3575"/>
</dbReference>
<keyword evidence="4" id="KW-1185">Reference proteome</keyword>
<reference evidence="3 4" key="1">
    <citation type="submission" date="2018-10" db="EMBL/GenBank/DDBJ databases">
        <title>Butyricimonas faecalis sp. nov., isolated from human faeces and emended description of the genus Butyricimonas.</title>
        <authorList>
            <person name="Le Roy T."/>
            <person name="Van der Smissen P."/>
            <person name="Paquot A."/>
            <person name="Delzenne N."/>
            <person name="Muccioli G."/>
            <person name="Collet J.-F."/>
            <person name="Cani P.D."/>
        </authorList>
    </citation>
    <scope>NUCLEOTIDE SEQUENCE [LARGE SCALE GENOMIC DNA]</scope>
    <source>
        <strain evidence="3 4">H184</strain>
    </source>
</reference>
<dbReference type="Proteomes" id="UP000270673">
    <property type="component" value="Chromosome"/>
</dbReference>
<name>A0A3Q9IV27_9BACT</name>
<feature type="compositionally biased region" description="Basic and acidic residues" evidence="1">
    <location>
        <begin position="202"/>
        <end position="228"/>
    </location>
</feature>
<dbReference type="Pfam" id="PF12099">
    <property type="entry name" value="DUF3575"/>
    <property type="match status" value="1"/>
</dbReference>
<keyword evidence="2" id="KW-0732">Signal</keyword>
<evidence type="ECO:0000256" key="1">
    <source>
        <dbReference type="SAM" id="MobiDB-lite"/>
    </source>
</evidence>
<gene>
    <name evidence="3" type="ORF">D8S85_18865</name>
</gene>
<evidence type="ECO:0000256" key="2">
    <source>
        <dbReference type="SAM" id="SignalP"/>
    </source>
</evidence>
<sequence length="390" mass="44422">MSKKVYFLSLFLWLFAMTVPAMAQEKSDTTYTFRFVSGKDIFYIPWSGNGKELSRLLKAIEQNRTAIESGQMYIYVTSLTTRSSAEMAKIRRNRVKSELILHGGVKESHFVTDKEIENNRKDMKGNKHDYVVVMLPAPVDKVARIAGAEAAARVAAYNREVSGEAERERLAAEKKREEERLAKEQAEKERLLAQERAAREKAEAERLAAEQAERERLAREQAEKETHKPTSSTFALRANLLRWATLTPDLGAEWHVNKTWSIQLNGTWTSWTWDNKDRRYALWEISPEVRYHLGTEKRGYIGAMYHTGHFNYKLSDTGKQGDLMGGGLTGGYILPLGCNFSFDFTIGVGCTHAKFDKYSVIDGVRVKKGKESKNYLGVNRLGVSLVWNIF</sequence>